<dbReference type="RefSeq" id="WP_101334492.1">
    <property type="nucleotide sequence ID" value="NZ_PJNI01000008.1"/>
</dbReference>
<evidence type="ECO:0000313" key="1">
    <source>
        <dbReference type="EMBL" id="PKR80710.1"/>
    </source>
</evidence>
<dbReference type="Proteomes" id="UP000236654">
    <property type="component" value="Unassembled WGS sequence"/>
</dbReference>
<comment type="caution">
    <text evidence="1">The sequence shown here is derived from an EMBL/GenBank/DDBJ whole genome shotgun (WGS) entry which is preliminary data.</text>
</comment>
<gene>
    <name evidence="1" type="ORF">CW751_08035</name>
</gene>
<organism evidence="1 2">
    <name type="scientific">Brumimicrobium salinarum</name>
    <dbReference type="NCBI Taxonomy" id="2058658"/>
    <lineage>
        <taxon>Bacteria</taxon>
        <taxon>Pseudomonadati</taxon>
        <taxon>Bacteroidota</taxon>
        <taxon>Flavobacteriia</taxon>
        <taxon>Flavobacteriales</taxon>
        <taxon>Crocinitomicaceae</taxon>
        <taxon>Brumimicrobium</taxon>
    </lineage>
</organism>
<dbReference type="EMBL" id="PJNI01000008">
    <property type="protein sequence ID" value="PKR80710.1"/>
    <property type="molecule type" value="Genomic_DNA"/>
</dbReference>
<dbReference type="InterPro" id="IPR029470">
    <property type="entry name" value="PDDEXK_4"/>
</dbReference>
<dbReference type="OrthoDB" id="6346224at2"/>
<reference evidence="1 2" key="1">
    <citation type="submission" date="2017-12" db="EMBL/GenBank/DDBJ databases">
        <title>The draft genome sequence of Brumimicrobium saltpan LHR20.</title>
        <authorList>
            <person name="Do Z.-J."/>
            <person name="Luo H.-R."/>
        </authorList>
    </citation>
    <scope>NUCLEOTIDE SEQUENCE [LARGE SCALE GENOMIC DNA]</scope>
    <source>
        <strain evidence="1 2">LHR20</strain>
    </source>
</reference>
<dbReference type="AlphaFoldDB" id="A0A2I0R2T8"/>
<dbReference type="Pfam" id="PF14281">
    <property type="entry name" value="PDDEXK_4"/>
    <property type="match status" value="1"/>
</dbReference>
<keyword evidence="2" id="KW-1185">Reference proteome</keyword>
<protein>
    <recommendedName>
        <fullName evidence="3">PD-(D/E)XK nuclease superfamily protein</fullName>
    </recommendedName>
</protein>
<sequence>MTDINQTKLATLLNDTGSIVKEHRKNIREKGEDFNIFSVLKMEEDETKTHSGMIVALLDPNGNHYHGQRFLELFLKEIGYEYEDENLILVKVKAEHNLGKIPEDYLSGGSIDILINFPSGKAIAIENKIKAGDQKNQMYRYSLYKGADSRLYYLNLYGEKPTKKSLYKLSDKDYDIITYKTHVLNWLENCLLIVKPGSIVENAIKQYRILIKNLTHTMDNNLEVKLNKLIENNLKEAKYIHSHFRKAVSNIREKLRIAVCEEINNRKLDVTARPGNDTSHVYSQIWLNSEKLHVKDLQFGLESFSGKGHNHGRIFIGVFDREKEKEYEILSDGDYRLNSSWPLIRDIKTPCDNHLNLSSIKTLEKLLDDADYFNEMVDEVVNQVKDFVELYH</sequence>
<accession>A0A2I0R2T8</accession>
<name>A0A2I0R2T8_9FLAO</name>
<evidence type="ECO:0008006" key="3">
    <source>
        <dbReference type="Google" id="ProtNLM"/>
    </source>
</evidence>
<proteinExistence type="predicted"/>
<evidence type="ECO:0000313" key="2">
    <source>
        <dbReference type="Proteomes" id="UP000236654"/>
    </source>
</evidence>